<name>A0A2R4MCQ1_9HYPH</name>
<keyword evidence="2" id="KW-1185">Reference proteome</keyword>
<evidence type="ECO:0000313" key="1">
    <source>
        <dbReference type="EMBL" id="AVX03821.1"/>
    </source>
</evidence>
<dbReference type="AlphaFoldDB" id="A0A2R4MCQ1"/>
<dbReference type="EMBL" id="CP021330">
    <property type="protein sequence ID" value="AVX03821.1"/>
    <property type="molecule type" value="Genomic_DNA"/>
</dbReference>
<reference evidence="1 2" key="1">
    <citation type="submission" date="2017-05" db="EMBL/GenBank/DDBJ databases">
        <title>Genome Analysis of Maritalea myrionectae HL2708#5.</title>
        <authorList>
            <consortium name="Cotde Inc.-PKNU"/>
            <person name="Jang D."/>
            <person name="Oh H.-M."/>
        </authorList>
    </citation>
    <scope>NUCLEOTIDE SEQUENCE [LARGE SCALE GENOMIC DNA]</scope>
    <source>
        <strain evidence="1 2">HL2708#5</strain>
    </source>
</reference>
<evidence type="ECO:0000313" key="2">
    <source>
        <dbReference type="Proteomes" id="UP000258927"/>
    </source>
</evidence>
<organism evidence="1 2">
    <name type="scientific">Maritalea myrionectae</name>
    <dbReference type="NCBI Taxonomy" id="454601"/>
    <lineage>
        <taxon>Bacteria</taxon>
        <taxon>Pseudomonadati</taxon>
        <taxon>Pseudomonadota</taxon>
        <taxon>Alphaproteobacteria</taxon>
        <taxon>Hyphomicrobiales</taxon>
        <taxon>Devosiaceae</taxon>
        <taxon>Maritalea</taxon>
    </lineage>
</organism>
<protein>
    <submittedName>
        <fullName evidence="1">Uncharacterized protein</fullName>
    </submittedName>
</protein>
<sequence length="39" mass="4238">MNAAQPMPGLRLFCRSVATLLLTDSFFAFPSKPGGKETH</sequence>
<gene>
    <name evidence="1" type="ORF">MXMO3_01290</name>
</gene>
<dbReference type="Proteomes" id="UP000258927">
    <property type="component" value="Chromosome"/>
</dbReference>
<accession>A0A2R4MCQ1</accession>
<dbReference type="KEGG" id="mmyr:MXMO3_01290"/>
<proteinExistence type="predicted"/>